<protein>
    <submittedName>
        <fullName evidence="1">SFRICE_004829</fullName>
    </submittedName>
</protein>
<accession>A0A2H1W684</accession>
<name>A0A2H1W684_SPOFR</name>
<reference evidence="1" key="1">
    <citation type="submission" date="2016-07" db="EMBL/GenBank/DDBJ databases">
        <authorList>
            <person name="Bretaudeau A."/>
        </authorList>
    </citation>
    <scope>NUCLEOTIDE SEQUENCE</scope>
    <source>
        <strain evidence="1">Rice</strain>
        <tissue evidence="1">Whole body</tissue>
    </source>
</reference>
<gene>
    <name evidence="1" type="ORF">SFRICE_004829</name>
</gene>
<evidence type="ECO:0000313" key="1">
    <source>
        <dbReference type="EMBL" id="SOQ48014.1"/>
    </source>
</evidence>
<sequence>MPYPFSQTGLHHADYYSKGFPKAYLLTLSLSSTKIYLLLKKATAIKEIERKSITPPLPNNIRILSPRVKERKHNLFLRGENHPMTSPALGDAGGTVRLLLTKNRPVPSPALSRSPDRVATNEDGSHYCRLHDWRSVLGKLAA</sequence>
<proteinExistence type="predicted"/>
<dbReference type="EMBL" id="ODYU01006292">
    <property type="protein sequence ID" value="SOQ48014.1"/>
    <property type="molecule type" value="Genomic_DNA"/>
</dbReference>
<dbReference type="AlphaFoldDB" id="A0A2H1W684"/>
<organism evidence="1">
    <name type="scientific">Spodoptera frugiperda</name>
    <name type="common">Fall armyworm</name>
    <dbReference type="NCBI Taxonomy" id="7108"/>
    <lineage>
        <taxon>Eukaryota</taxon>
        <taxon>Metazoa</taxon>
        <taxon>Ecdysozoa</taxon>
        <taxon>Arthropoda</taxon>
        <taxon>Hexapoda</taxon>
        <taxon>Insecta</taxon>
        <taxon>Pterygota</taxon>
        <taxon>Neoptera</taxon>
        <taxon>Endopterygota</taxon>
        <taxon>Lepidoptera</taxon>
        <taxon>Glossata</taxon>
        <taxon>Ditrysia</taxon>
        <taxon>Noctuoidea</taxon>
        <taxon>Noctuidae</taxon>
        <taxon>Amphipyrinae</taxon>
        <taxon>Spodoptera</taxon>
    </lineage>
</organism>